<dbReference type="InParanoid" id="A0A6N7EYH2"/>
<dbReference type="PROSITE" id="PS51197">
    <property type="entry name" value="HTH_RRF2_2"/>
    <property type="match status" value="1"/>
</dbReference>
<keyword evidence="1" id="KW-0238">DNA-binding</keyword>
<evidence type="ECO:0000313" key="3">
    <source>
        <dbReference type="Proteomes" id="UP000471298"/>
    </source>
</evidence>
<evidence type="ECO:0000313" key="2">
    <source>
        <dbReference type="EMBL" id="MPV85528.1"/>
    </source>
</evidence>
<dbReference type="Proteomes" id="UP000471298">
    <property type="component" value="Unassembled WGS sequence"/>
</dbReference>
<dbReference type="PANTHER" id="PTHR33221:SF5">
    <property type="entry name" value="HTH-TYPE TRANSCRIPTIONAL REGULATOR ISCR"/>
    <property type="match status" value="1"/>
</dbReference>
<dbReference type="Gene3D" id="1.10.10.10">
    <property type="entry name" value="Winged helix-like DNA-binding domain superfamily/Winged helix DNA-binding domain"/>
    <property type="match status" value="1"/>
</dbReference>
<dbReference type="FunFam" id="1.10.10.10:FF:000026">
    <property type="entry name" value="HTH-type transcriptional regulator IscR"/>
    <property type="match status" value="1"/>
</dbReference>
<dbReference type="InterPro" id="IPR036390">
    <property type="entry name" value="WH_DNA-bd_sf"/>
</dbReference>
<dbReference type="GO" id="GO:0005829">
    <property type="term" value="C:cytosol"/>
    <property type="evidence" value="ECO:0007669"/>
    <property type="project" value="TreeGrafter"/>
</dbReference>
<dbReference type="GO" id="GO:0003677">
    <property type="term" value="F:DNA binding"/>
    <property type="evidence" value="ECO:0007669"/>
    <property type="project" value="UniProtKB-KW"/>
</dbReference>
<dbReference type="SUPFAM" id="SSF46785">
    <property type="entry name" value="Winged helix' DNA-binding domain"/>
    <property type="match status" value="1"/>
</dbReference>
<name>A0A6N7EYH2_9GAMM</name>
<dbReference type="InterPro" id="IPR036388">
    <property type="entry name" value="WH-like_DNA-bd_sf"/>
</dbReference>
<keyword evidence="3" id="KW-1185">Reference proteome</keyword>
<protein>
    <submittedName>
        <fullName evidence="2">Rrf2 family transcriptional regulator</fullName>
    </submittedName>
</protein>
<sequence>MRLSTKGRYAVTAMIDLALHQEESQLVSLAEISEVQGISLSYLEQLFARLRRYDIVKGVRGPGGGYRLARPASDISIADIINAVDEKLDATRCAGHENCQDGRKCITHELWFDLSQRIYGFLHNVSLQEVVSSAEVKRLCREQDQRIHFRKLSQVDKQADKANTMETSAMEKP</sequence>
<dbReference type="PANTHER" id="PTHR33221">
    <property type="entry name" value="WINGED HELIX-TURN-HELIX TRANSCRIPTIONAL REGULATOR, RRF2 FAMILY"/>
    <property type="match status" value="1"/>
</dbReference>
<dbReference type="NCBIfam" id="TIGR00738">
    <property type="entry name" value="rrf2_super"/>
    <property type="match status" value="1"/>
</dbReference>
<dbReference type="Pfam" id="PF02082">
    <property type="entry name" value="Rrf2"/>
    <property type="match status" value="1"/>
</dbReference>
<accession>A0A6N7EYH2</accession>
<dbReference type="FunCoup" id="A0A6N7EYH2">
    <property type="interactions" value="289"/>
</dbReference>
<organism evidence="2 3">
    <name type="scientific">Ostreibacterium oceani</name>
    <dbReference type="NCBI Taxonomy" id="2654998"/>
    <lineage>
        <taxon>Bacteria</taxon>
        <taxon>Pseudomonadati</taxon>
        <taxon>Pseudomonadota</taxon>
        <taxon>Gammaproteobacteria</taxon>
        <taxon>Cardiobacteriales</taxon>
        <taxon>Ostreibacteriaceae</taxon>
        <taxon>Ostreibacterium</taxon>
    </lineage>
</organism>
<dbReference type="GO" id="GO:0003700">
    <property type="term" value="F:DNA-binding transcription factor activity"/>
    <property type="evidence" value="ECO:0007669"/>
    <property type="project" value="TreeGrafter"/>
</dbReference>
<dbReference type="AlphaFoldDB" id="A0A6N7EYH2"/>
<evidence type="ECO:0000256" key="1">
    <source>
        <dbReference type="ARBA" id="ARBA00023125"/>
    </source>
</evidence>
<gene>
    <name evidence="2" type="ORF">GCU85_02105</name>
</gene>
<proteinExistence type="predicted"/>
<reference evidence="2 3" key="1">
    <citation type="submission" date="2019-10" db="EMBL/GenBank/DDBJ databases">
        <title>Cardiobacteriales fam. a chemoheterotrophic member of the order Cardiobacteriales, and proposal of Cardiobacteriales fam. nov.</title>
        <authorList>
            <person name="Wang C."/>
        </authorList>
    </citation>
    <scope>NUCLEOTIDE SEQUENCE [LARGE SCALE GENOMIC DNA]</scope>
    <source>
        <strain evidence="2 3">ML27</strain>
    </source>
</reference>
<dbReference type="RefSeq" id="WP_152808872.1">
    <property type="nucleotide sequence ID" value="NZ_WHNW01000002.1"/>
</dbReference>
<dbReference type="EMBL" id="WHNW01000002">
    <property type="protein sequence ID" value="MPV85528.1"/>
    <property type="molecule type" value="Genomic_DNA"/>
</dbReference>
<comment type="caution">
    <text evidence="2">The sequence shown here is derived from an EMBL/GenBank/DDBJ whole genome shotgun (WGS) entry which is preliminary data.</text>
</comment>
<dbReference type="InterPro" id="IPR000944">
    <property type="entry name" value="Tscrpt_reg_Rrf2"/>
</dbReference>